<sequence length="199" mass="22431">MYILVLRRSTWGRATLEGSSRLSWIVVRSRYLLSANVKCERKKRGRRDEQGDTPSGREKRVVETKAELHSKRPEEYNVSNWPQLCLCLTRPASGGACGLAALRCGEDKMVGLNFVRMAGRIARRKRCAKRPEQSVTNSADRIGSLHRAQATLHTLWRAVSPPANRPPEKFRPACDVRPVNFEPGGRSRYVFGGKPWTTG</sequence>
<dbReference type="Proteomes" id="UP001283341">
    <property type="component" value="Unassembled WGS sequence"/>
</dbReference>
<name>A0AAE0I676_9PEZI</name>
<evidence type="ECO:0000313" key="2">
    <source>
        <dbReference type="EMBL" id="KAK3319329.1"/>
    </source>
</evidence>
<feature type="compositionally biased region" description="Basic and acidic residues" evidence="1">
    <location>
        <begin position="46"/>
        <end position="64"/>
    </location>
</feature>
<feature type="region of interest" description="Disordered" evidence="1">
    <location>
        <begin position="43"/>
        <end position="64"/>
    </location>
</feature>
<keyword evidence="3" id="KW-1185">Reference proteome</keyword>
<accession>A0AAE0I676</accession>
<proteinExistence type="predicted"/>
<protein>
    <submittedName>
        <fullName evidence="2">Uncharacterized protein</fullName>
    </submittedName>
</protein>
<dbReference type="EMBL" id="JAUEDM010000004">
    <property type="protein sequence ID" value="KAK3319329.1"/>
    <property type="molecule type" value="Genomic_DNA"/>
</dbReference>
<evidence type="ECO:0000313" key="3">
    <source>
        <dbReference type="Proteomes" id="UP001283341"/>
    </source>
</evidence>
<dbReference type="AlphaFoldDB" id="A0AAE0I676"/>
<gene>
    <name evidence="2" type="ORF">B0H66DRAFT_533830</name>
</gene>
<evidence type="ECO:0000256" key="1">
    <source>
        <dbReference type="SAM" id="MobiDB-lite"/>
    </source>
</evidence>
<reference evidence="2" key="2">
    <citation type="submission" date="2023-06" db="EMBL/GenBank/DDBJ databases">
        <authorList>
            <consortium name="Lawrence Berkeley National Laboratory"/>
            <person name="Haridas S."/>
            <person name="Hensen N."/>
            <person name="Bonometti L."/>
            <person name="Westerberg I."/>
            <person name="Brannstrom I.O."/>
            <person name="Guillou S."/>
            <person name="Cros-Aarteil S."/>
            <person name="Calhoun S."/>
            <person name="Kuo A."/>
            <person name="Mondo S."/>
            <person name="Pangilinan J."/>
            <person name="Riley R."/>
            <person name="Labutti K."/>
            <person name="Andreopoulos B."/>
            <person name="Lipzen A."/>
            <person name="Chen C."/>
            <person name="Yanf M."/>
            <person name="Daum C."/>
            <person name="Ng V."/>
            <person name="Clum A."/>
            <person name="Steindorff A."/>
            <person name="Ohm R."/>
            <person name="Martin F."/>
            <person name="Silar P."/>
            <person name="Natvig D."/>
            <person name="Lalanne C."/>
            <person name="Gautier V."/>
            <person name="Ament-Velasquez S.L."/>
            <person name="Kruys A."/>
            <person name="Hutchinson M.I."/>
            <person name="Powell A.J."/>
            <person name="Barry K."/>
            <person name="Miller A.N."/>
            <person name="Grigoriev I.V."/>
            <person name="Debuchy R."/>
            <person name="Gladieux P."/>
            <person name="Thoren M.H."/>
            <person name="Johannesson H."/>
        </authorList>
    </citation>
    <scope>NUCLEOTIDE SEQUENCE</scope>
    <source>
        <strain evidence="2">CBS 118394</strain>
    </source>
</reference>
<reference evidence="2" key="1">
    <citation type="journal article" date="2023" name="Mol. Phylogenet. Evol.">
        <title>Genome-scale phylogeny and comparative genomics of the fungal order Sordariales.</title>
        <authorList>
            <person name="Hensen N."/>
            <person name="Bonometti L."/>
            <person name="Westerberg I."/>
            <person name="Brannstrom I.O."/>
            <person name="Guillou S."/>
            <person name="Cros-Aarteil S."/>
            <person name="Calhoun S."/>
            <person name="Haridas S."/>
            <person name="Kuo A."/>
            <person name="Mondo S."/>
            <person name="Pangilinan J."/>
            <person name="Riley R."/>
            <person name="LaButti K."/>
            <person name="Andreopoulos B."/>
            <person name="Lipzen A."/>
            <person name="Chen C."/>
            <person name="Yan M."/>
            <person name="Daum C."/>
            <person name="Ng V."/>
            <person name="Clum A."/>
            <person name="Steindorff A."/>
            <person name="Ohm R.A."/>
            <person name="Martin F."/>
            <person name="Silar P."/>
            <person name="Natvig D.O."/>
            <person name="Lalanne C."/>
            <person name="Gautier V."/>
            <person name="Ament-Velasquez S.L."/>
            <person name="Kruys A."/>
            <person name="Hutchinson M.I."/>
            <person name="Powell A.J."/>
            <person name="Barry K."/>
            <person name="Miller A.N."/>
            <person name="Grigoriev I.V."/>
            <person name="Debuchy R."/>
            <person name="Gladieux P."/>
            <person name="Hiltunen Thoren M."/>
            <person name="Johannesson H."/>
        </authorList>
    </citation>
    <scope>NUCLEOTIDE SEQUENCE</scope>
    <source>
        <strain evidence="2">CBS 118394</strain>
    </source>
</reference>
<comment type="caution">
    <text evidence="2">The sequence shown here is derived from an EMBL/GenBank/DDBJ whole genome shotgun (WGS) entry which is preliminary data.</text>
</comment>
<organism evidence="2 3">
    <name type="scientific">Apodospora peruviana</name>
    <dbReference type="NCBI Taxonomy" id="516989"/>
    <lineage>
        <taxon>Eukaryota</taxon>
        <taxon>Fungi</taxon>
        <taxon>Dikarya</taxon>
        <taxon>Ascomycota</taxon>
        <taxon>Pezizomycotina</taxon>
        <taxon>Sordariomycetes</taxon>
        <taxon>Sordariomycetidae</taxon>
        <taxon>Sordariales</taxon>
        <taxon>Lasiosphaeriaceae</taxon>
        <taxon>Apodospora</taxon>
    </lineage>
</organism>